<proteinExistence type="predicted"/>
<accession>A0ABD1EHH9</accession>
<evidence type="ECO:0000313" key="2">
    <source>
        <dbReference type="EMBL" id="KAL1493927.1"/>
    </source>
</evidence>
<reference evidence="2 3" key="1">
    <citation type="submission" date="2024-05" db="EMBL/GenBank/DDBJ databases">
        <title>Genetic variation in Jamaican populations of the coffee berry borer (Hypothenemus hampei).</title>
        <authorList>
            <person name="Errbii M."/>
            <person name="Myrie A."/>
        </authorList>
    </citation>
    <scope>NUCLEOTIDE SEQUENCE [LARGE SCALE GENOMIC DNA]</scope>
    <source>
        <strain evidence="2">JA-Hopewell-2020-01-JO</strain>
        <tissue evidence="2">Whole body</tissue>
    </source>
</reference>
<feature type="compositionally biased region" description="Basic and acidic residues" evidence="1">
    <location>
        <begin position="81"/>
        <end position="93"/>
    </location>
</feature>
<organism evidence="2 3">
    <name type="scientific">Hypothenemus hampei</name>
    <name type="common">Coffee berry borer</name>
    <dbReference type="NCBI Taxonomy" id="57062"/>
    <lineage>
        <taxon>Eukaryota</taxon>
        <taxon>Metazoa</taxon>
        <taxon>Ecdysozoa</taxon>
        <taxon>Arthropoda</taxon>
        <taxon>Hexapoda</taxon>
        <taxon>Insecta</taxon>
        <taxon>Pterygota</taxon>
        <taxon>Neoptera</taxon>
        <taxon>Endopterygota</taxon>
        <taxon>Coleoptera</taxon>
        <taxon>Polyphaga</taxon>
        <taxon>Cucujiformia</taxon>
        <taxon>Curculionidae</taxon>
        <taxon>Scolytinae</taxon>
        <taxon>Hypothenemus</taxon>
    </lineage>
</organism>
<dbReference type="EMBL" id="JBDJPC010000007">
    <property type="protein sequence ID" value="KAL1493927.1"/>
    <property type="molecule type" value="Genomic_DNA"/>
</dbReference>
<sequence length="183" mass="21677">MINESGKEKRKETKSAYIENKKKVKEQGVVDRDLWAMTLQENNKENCVNVVNLESDIICDEQCLQFAETTDIIILEDEAKNKGEKSKEEERPSEIINMPGSSQPQVAGPIWSRARRMNVQKHGLLYLKKYDRQQIELRKKELQLEESYNWKNVNYNLQKNNLKHIFKNGVNFLNYRKKICKWK</sequence>
<dbReference type="AlphaFoldDB" id="A0ABD1EHH9"/>
<feature type="region of interest" description="Disordered" evidence="1">
    <location>
        <begin position="81"/>
        <end position="104"/>
    </location>
</feature>
<name>A0ABD1EHH9_HYPHA</name>
<protein>
    <submittedName>
        <fullName evidence="2">Uncharacterized protein</fullName>
    </submittedName>
</protein>
<dbReference type="Proteomes" id="UP001566132">
    <property type="component" value="Unassembled WGS sequence"/>
</dbReference>
<evidence type="ECO:0000256" key="1">
    <source>
        <dbReference type="SAM" id="MobiDB-lite"/>
    </source>
</evidence>
<comment type="caution">
    <text evidence="2">The sequence shown here is derived from an EMBL/GenBank/DDBJ whole genome shotgun (WGS) entry which is preliminary data.</text>
</comment>
<gene>
    <name evidence="2" type="ORF">ABEB36_009607</name>
</gene>
<keyword evidence="3" id="KW-1185">Reference proteome</keyword>
<evidence type="ECO:0000313" key="3">
    <source>
        <dbReference type="Proteomes" id="UP001566132"/>
    </source>
</evidence>